<accession>G3MA68</accession>
<organism evidence="1 2">
    <name type="scientific">Bacillus phage G</name>
    <dbReference type="NCBI Taxonomy" id="2884420"/>
    <lineage>
        <taxon>Viruses</taxon>
        <taxon>Duplodnaviria</taxon>
        <taxon>Heunggongvirae</taxon>
        <taxon>Uroviricota</taxon>
        <taxon>Caudoviricetes</taxon>
        <taxon>Donellivirus</taxon>
        <taxon>Donellivirus gee</taxon>
    </lineage>
</organism>
<sequence length="87" mass="10042">MDQETINEVVGYLCKIKETNNLAARIDVLYRMRNNFSNFKPGQVESIRELVTKNINIVDEEIAKKAYKIADYFESVLVAETLKGRVE</sequence>
<proteinExistence type="predicted"/>
<dbReference type="GeneID" id="18563542"/>
<dbReference type="Proteomes" id="UP000009273">
    <property type="component" value="Segment"/>
</dbReference>
<keyword evidence="2" id="KW-1185">Reference proteome</keyword>
<dbReference type="KEGG" id="vg:18563542"/>
<dbReference type="EMBL" id="JN638751">
    <property type="protein sequence ID" value="AEO93586.1"/>
    <property type="molecule type" value="Genomic_DNA"/>
</dbReference>
<protein>
    <submittedName>
        <fullName evidence="1">Gp327</fullName>
    </submittedName>
</protein>
<gene>
    <name evidence="1" type="primary">327</name>
    <name evidence="1" type="ORF">G_327</name>
</gene>
<reference evidence="1 2" key="1">
    <citation type="submission" date="2011-09" db="EMBL/GenBank/DDBJ databases">
        <authorList>
            <person name="Pope W.H."/>
            <person name="Pedulla M.L."/>
            <person name="Ford M.E."/>
            <person name="Peebles C.L."/>
            <person name="Hatfull G.H."/>
            <person name="Hendrix R.W."/>
        </authorList>
    </citation>
    <scope>NUCLEOTIDE SEQUENCE [LARGE SCALE GENOMIC DNA]</scope>
    <source>
        <strain evidence="1">G</strain>
    </source>
</reference>
<evidence type="ECO:0000313" key="1">
    <source>
        <dbReference type="EMBL" id="AEO93586.1"/>
    </source>
</evidence>
<dbReference type="RefSeq" id="YP_009015630.1">
    <property type="nucleotide sequence ID" value="NC_023719.1"/>
</dbReference>
<evidence type="ECO:0000313" key="2">
    <source>
        <dbReference type="Proteomes" id="UP000009273"/>
    </source>
</evidence>
<name>G3MA68_9CAUD</name>